<proteinExistence type="predicted"/>
<gene>
    <name evidence="1" type="ORF">GCM10010170_072480</name>
</gene>
<protein>
    <submittedName>
        <fullName evidence="1">Uncharacterized protein</fullName>
    </submittedName>
</protein>
<comment type="caution">
    <text evidence="1">The sequence shown here is derived from an EMBL/GenBank/DDBJ whole genome shotgun (WGS) entry which is preliminary data.</text>
</comment>
<sequence>MSFVGIVVFAGLWLACAVASLCVAARLAGQYERRPRHAHGGGHAPIGRLRAAHGTASGVFHAAARHWVSRLRGR</sequence>
<dbReference type="RefSeq" id="WP_344617115.1">
    <property type="nucleotide sequence ID" value="NZ_BAAARV010000071.1"/>
</dbReference>
<organism evidence="1 2">
    <name type="scientific">Dactylosporangium salmoneum</name>
    <dbReference type="NCBI Taxonomy" id="53361"/>
    <lineage>
        <taxon>Bacteria</taxon>
        <taxon>Bacillati</taxon>
        <taxon>Actinomycetota</taxon>
        <taxon>Actinomycetes</taxon>
        <taxon>Micromonosporales</taxon>
        <taxon>Micromonosporaceae</taxon>
        <taxon>Dactylosporangium</taxon>
    </lineage>
</organism>
<dbReference type="EMBL" id="BAAARV010000071">
    <property type="protein sequence ID" value="GAA2371198.1"/>
    <property type="molecule type" value="Genomic_DNA"/>
</dbReference>
<keyword evidence="2" id="KW-1185">Reference proteome</keyword>
<accession>A0ABP5U6P4</accession>
<evidence type="ECO:0000313" key="2">
    <source>
        <dbReference type="Proteomes" id="UP001501444"/>
    </source>
</evidence>
<reference evidence="2" key="1">
    <citation type="journal article" date="2019" name="Int. J. Syst. Evol. Microbiol.">
        <title>The Global Catalogue of Microorganisms (GCM) 10K type strain sequencing project: providing services to taxonomists for standard genome sequencing and annotation.</title>
        <authorList>
            <consortium name="The Broad Institute Genomics Platform"/>
            <consortium name="The Broad Institute Genome Sequencing Center for Infectious Disease"/>
            <person name="Wu L."/>
            <person name="Ma J."/>
        </authorList>
    </citation>
    <scope>NUCLEOTIDE SEQUENCE [LARGE SCALE GENOMIC DNA]</scope>
    <source>
        <strain evidence="2">JCM 3272</strain>
    </source>
</reference>
<dbReference type="Proteomes" id="UP001501444">
    <property type="component" value="Unassembled WGS sequence"/>
</dbReference>
<evidence type="ECO:0000313" key="1">
    <source>
        <dbReference type="EMBL" id="GAA2371198.1"/>
    </source>
</evidence>
<name>A0ABP5U6P4_9ACTN</name>